<dbReference type="Pfam" id="PF10096">
    <property type="entry name" value="DUF2334"/>
    <property type="match status" value="1"/>
</dbReference>
<sequence>MRPLIIRDDDTSYFTPVEKLEAIYGALWAQNIPICLAVIPSLRCDVRVLHRDGAPYDPSIPPEQRGSPKAYPITENRALCAFLNRKAQQGLVEICLHGYTHAYHEFASRDADLLATKVRAGLAMLRDAFPAAEIHTFIAPYDVISPEAIRAVLDAELDLCTASKNLAEAPDLPPLPPYSGARLPSGRRLFTCDEYLFHHRERAEICLANARERLHHAELLIISNHFWSFFHDWRDAQSLSDLLKAWHAFAAEAIQQRRATTFQRATL</sequence>
<dbReference type="InterPro" id="IPR018763">
    <property type="entry name" value="DUF2334"/>
</dbReference>
<dbReference type="EMBL" id="PGTL01000006">
    <property type="protein sequence ID" value="PJF42936.1"/>
    <property type="molecule type" value="Genomic_DNA"/>
</dbReference>
<dbReference type="SUPFAM" id="SSF88713">
    <property type="entry name" value="Glycoside hydrolase/deacetylase"/>
    <property type="match status" value="1"/>
</dbReference>
<reference evidence="1 2" key="1">
    <citation type="submission" date="2017-11" db="EMBL/GenBank/DDBJ databases">
        <title>Evolution of Phototrophy in the Chloroflexi Phylum Driven by Horizontal Gene Transfer.</title>
        <authorList>
            <person name="Ward L.M."/>
            <person name="Hemp J."/>
            <person name="Shih P.M."/>
            <person name="Mcglynn S.E."/>
            <person name="Fischer W."/>
        </authorList>
    </citation>
    <scope>NUCLEOTIDE SEQUENCE [LARGE SCALE GENOMIC DNA]</scope>
    <source>
        <strain evidence="1">CP1_1M</strain>
    </source>
</reference>
<gene>
    <name evidence="1" type="ORF">CUN50_02115</name>
</gene>
<proteinExistence type="predicted"/>
<protein>
    <recommendedName>
        <fullName evidence="3">DUF2334 domain-containing protein</fullName>
    </recommendedName>
</protein>
<comment type="caution">
    <text evidence="1">The sequence shown here is derived from an EMBL/GenBank/DDBJ whole genome shotgun (WGS) entry which is preliminary data.</text>
</comment>
<dbReference type="Proteomes" id="UP000228947">
    <property type="component" value="Unassembled WGS sequence"/>
</dbReference>
<dbReference type="InterPro" id="IPR011330">
    <property type="entry name" value="Glyco_hydro/deAcase_b/a-brl"/>
</dbReference>
<organism evidence="1 2">
    <name type="scientific">Candidatus Thermofonsia Clade 1 bacterium</name>
    <dbReference type="NCBI Taxonomy" id="2364210"/>
    <lineage>
        <taxon>Bacteria</taxon>
        <taxon>Bacillati</taxon>
        <taxon>Chloroflexota</taxon>
        <taxon>Candidatus Thermofontia</taxon>
        <taxon>Candidatus Thermofonsia Clade 1</taxon>
    </lineage>
</organism>
<evidence type="ECO:0000313" key="2">
    <source>
        <dbReference type="Proteomes" id="UP000228947"/>
    </source>
</evidence>
<evidence type="ECO:0008006" key="3">
    <source>
        <dbReference type="Google" id="ProtNLM"/>
    </source>
</evidence>
<accession>A0A2M8PZF8</accession>
<dbReference type="Gene3D" id="3.20.20.370">
    <property type="entry name" value="Glycoside hydrolase/deacetylase"/>
    <property type="match status" value="1"/>
</dbReference>
<dbReference type="AlphaFoldDB" id="A0A2M8PZF8"/>
<evidence type="ECO:0000313" key="1">
    <source>
        <dbReference type="EMBL" id="PJF42936.1"/>
    </source>
</evidence>
<dbReference type="GO" id="GO:0005975">
    <property type="term" value="P:carbohydrate metabolic process"/>
    <property type="evidence" value="ECO:0007669"/>
    <property type="project" value="InterPro"/>
</dbReference>
<name>A0A2M8PZF8_9CHLR</name>